<feature type="compositionally biased region" description="Low complexity" evidence="1">
    <location>
        <begin position="110"/>
        <end position="123"/>
    </location>
</feature>
<sequence>MPPKRQRLENAHQATPRPTHGREAIHRFGRPEPGKSKPVAAALTSCGGTSERSGPQAAPVDAALPSTSGCPQRARTATPLPTGGRVARRRHFGLLEPEYSSPVPARLAQGAAAAGGLRGRQAAPMDAEETSTISDLSSPSTDGFTTTNTSWGTAWDELETMRHAPDETDDEDFPEGTLLWSVESATIVRDTLPVSPTRLSPPALAGPLNSTMVAGGVPIQDMPPPTIPLRPASSGGTVSLAGAPEPADDATPPEVVFPNEVPPCPLGLFWEMQLEQMREAGVTCSWHLDT</sequence>
<dbReference type="EMBL" id="JABSTR010000001">
    <property type="protein sequence ID" value="KAH9361241.1"/>
    <property type="molecule type" value="Genomic_DNA"/>
</dbReference>
<gene>
    <name evidence="2" type="ORF">HPB48_006803</name>
</gene>
<reference evidence="2 3" key="1">
    <citation type="journal article" date="2020" name="Cell">
        <title>Large-Scale Comparative Analyses of Tick Genomes Elucidate Their Genetic Diversity and Vector Capacities.</title>
        <authorList>
            <consortium name="Tick Genome and Microbiome Consortium (TIGMIC)"/>
            <person name="Jia N."/>
            <person name="Wang J."/>
            <person name="Shi W."/>
            <person name="Du L."/>
            <person name="Sun Y."/>
            <person name="Zhan W."/>
            <person name="Jiang J.F."/>
            <person name="Wang Q."/>
            <person name="Zhang B."/>
            <person name="Ji P."/>
            <person name="Bell-Sakyi L."/>
            <person name="Cui X.M."/>
            <person name="Yuan T.T."/>
            <person name="Jiang B.G."/>
            <person name="Yang W.F."/>
            <person name="Lam T.T."/>
            <person name="Chang Q.C."/>
            <person name="Ding S.J."/>
            <person name="Wang X.J."/>
            <person name="Zhu J.G."/>
            <person name="Ruan X.D."/>
            <person name="Zhao L."/>
            <person name="Wei J.T."/>
            <person name="Ye R.Z."/>
            <person name="Que T.C."/>
            <person name="Du C.H."/>
            <person name="Zhou Y.H."/>
            <person name="Cheng J.X."/>
            <person name="Dai P.F."/>
            <person name="Guo W.B."/>
            <person name="Han X.H."/>
            <person name="Huang E.J."/>
            <person name="Li L.F."/>
            <person name="Wei W."/>
            <person name="Gao Y.C."/>
            <person name="Liu J.Z."/>
            <person name="Shao H.Z."/>
            <person name="Wang X."/>
            <person name="Wang C.C."/>
            <person name="Yang T.C."/>
            <person name="Huo Q.B."/>
            <person name="Li W."/>
            <person name="Chen H.Y."/>
            <person name="Chen S.E."/>
            <person name="Zhou L.G."/>
            <person name="Ni X.B."/>
            <person name="Tian J.H."/>
            <person name="Sheng Y."/>
            <person name="Liu T."/>
            <person name="Pan Y.S."/>
            <person name="Xia L.Y."/>
            <person name="Li J."/>
            <person name="Zhao F."/>
            <person name="Cao W.C."/>
        </authorList>
    </citation>
    <scope>NUCLEOTIDE SEQUENCE [LARGE SCALE GENOMIC DNA]</scope>
    <source>
        <strain evidence="2">HaeL-2018</strain>
    </source>
</reference>
<dbReference type="Proteomes" id="UP000821853">
    <property type="component" value="Chromosome 1"/>
</dbReference>
<accession>A0A9J6FFU1</accession>
<comment type="caution">
    <text evidence="2">The sequence shown here is derived from an EMBL/GenBank/DDBJ whole genome shotgun (WGS) entry which is preliminary data.</text>
</comment>
<feature type="compositionally biased region" description="Polar residues" evidence="1">
    <location>
        <begin position="130"/>
        <end position="150"/>
    </location>
</feature>
<dbReference type="OMA" id="DAGHEGP"/>
<feature type="region of interest" description="Disordered" evidence="1">
    <location>
        <begin position="110"/>
        <end position="150"/>
    </location>
</feature>
<name>A0A9J6FFU1_HAELO</name>
<dbReference type="VEuPathDB" id="VectorBase:HLOH_051752"/>
<feature type="region of interest" description="Disordered" evidence="1">
    <location>
        <begin position="1"/>
        <end position="84"/>
    </location>
</feature>
<protein>
    <submittedName>
        <fullName evidence="2">Uncharacterized protein</fullName>
    </submittedName>
</protein>
<feature type="compositionally biased region" description="Basic and acidic residues" evidence="1">
    <location>
        <begin position="1"/>
        <end position="10"/>
    </location>
</feature>
<evidence type="ECO:0000313" key="3">
    <source>
        <dbReference type="Proteomes" id="UP000821853"/>
    </source>
</evidence>
<feature type="compositionally biased region" description="Basic and acidic residues" evidence="1">
    <location>
        <begin position="20"/>
        <end position="35"/>
    </location>
</feature>
<dbReference type="AlphaFoldDB" id="A0A9J6FFU1"/>
<organism evidence="2 3">
    <name type="scientific">Haemaphysalis longicornis</name>
    <name type="common">Bush tick</name>
    <dbReference type="NCBI Taxonomy" id="44386"/>
    <lineage>
        <taxon>Eukaryota</taxon>
        <taxon>Metazoa</taxon>
        <taxon>Ecdysozoa</taxon>
        <taxon>Arthropoda</taxon>
        <taxon>Chelicerata</taxon>
        <taxon>Arachnida</taxon>
        <taxon>Acari</taxon>
        <taxon>Parasitiformes</taxon>
        <taxon>Ixodida</taxon>
        <taxon>Ixodoidea</taxon>
        <taxon>Ixodidae</taxon>
        <taxon>Haemaphysalinae</taxon>
        <taxon>Haemaphysalis</taxon>
    </lineage>
</organism>
<evidence type="ECO:0000313" key="2">
    <source>
        <dbReference type="EMBL" id="KAH9361241.1"/>
    </source>
</evidence>
<evidence type="ECO:0000256" key="1">
    <source>
        <dbReference type="SAM" id="MobiDB-lite"/>
    </source>
</evidence>
<keyword evidence="3" id="KW-1185">Reference proteome</keyword>
<proteinExistence type="predicted"/>